<name>A0A9R0IG19_SPIOL</name>
<keyword evidence="2" id="KW-1185">Reference proteome</keyword>
<dbReference type="Pfam" id="PF14559">
    <property type="entry name" value="TPR_19"/>
    <property type="match status" value="1"/>
</dbReference>
<reference evidence="3" key="2">
    <citation type="submission" date="2025-08" db="UniProtKB">
        <authorList>
            <consortium name="RefSeq"/>
        </authorList>
    </citation>
    <scope>IDENTIFICATION</scope>
    <source>
        <tissue evidence="3">Leaf</tissue>
    </source>
</reference>
<dbReference type="InterPro" id="IPR003107">
    <property type="entry name" value="HAT"/>
</dbReference>
<dbReference type="PROSITE" id="PS51257">
    <property type="entry name" value="PROKAR_LIPOPROTEIN"/>
    <property type="match status" value="1"/>
</dbReference>
<evidence type="ECO:0000313" key="2">
    <source>
        <dbReference type="Proteomes" id="UP000813463"/>
    </source>
</evidence>
<dbReference type="GeneID" id="110788168"/>
<dbReference type="SMART" id="SM00386">
    <property type="entry name" value="HAT"/>
    <property type="match status" value="3"/>
</dbReference>
<dbReference type="PANTHER" id="PTHR26312:SF221">
    <property type="entry name" value="OS04G0510600 PROTEIN"/>
    <property type="match status" value="1"/>
</dbReference>
<dbReference type="SUPFAM" id="SSF48452">
    <property type="entry name" value="TPR-like"/>
    <property type="match status" value="1"/>
</dbReference>
<dbReference type="GO" id="GO:0006396">
    <property type="term" value="P:RNA processing"/>
    <property type="evidence" value="ECO:0007669"/>
    <property type="project" value="InterPro"/>
</dbReference>
<dbReference type="RefSeq" id="XP_021848497.2">
    <property type="nucleotide sequence ID" value="XM_021992805.2"/>
</dbReference>
<sequence>MMLIRSTSTPILGSLLSSCSESPNHGGNLSEFNSPNHINTKLSFHQPYTSPLNLIPPSSSPFSKSSPSINAEFTPEGSHHIHGSPINTIRRAQSEGNLEGLAYNSFDEFNHSTPTKKFPRKPPSCKVLQTIPSFSMSRSNRRYEDGEEEEEEEEESYEEGVEERSGDLSLEKTMAFMNNLRLQERYLNVQEESENVPSKMHLARGLGVFTDGGGYNIGGGNGGTGQNKHKPVGYGDNGRDGASMAEYYKKMVEDNPGNPLLLRNYAEFLYKSKKDLEKAEEYYSRAILMDPGDGEILSQYAQLIWELHGDDERALSYFQRAVQVSPENSHIMAAYANFLWETEEDNNNVCTKLPARHQNAIVAAMT</sequence>
<dbReference type="Gene3D" id="1.25.40.10">
    <property type="entry name" value="Tetratricopeptide repeat domain"/>
    <property type="match status" value="1"/>
</dbReference>
<evidence type="ECO:0000256" key="1">
    <source>
        <dbReference type="SAM" id="MobiDB-lite"/>
    </source>
</evidence>
<evidence type="ECO:0000313" key="3">
    <source>
        <dbReference type="RefSeq" id="XP_021848497.2"/>
    </source>
</evidence>
<organism evidence="2 3">
    <name type="scientific">Spinacia oleracea</name>
    <name type="common">Spinach</name>
    <dbReference type="NCBI Taxonomy" id="3562"/>
    <lineage>
        <taxon>Eukaryota</taxon>
        <taxon>Viridiplantae</taxon>
        <taxon>Streptophyta</taxon>
        <taxon>Embryophyta</taxon>
        <taxon>Tracheophyta</taxon>
        <taxon>Spermatophyta</taxon>
        <taxon>Magnoliopsida</taxon>
        <taxon>eudicotyledons</taxon>
        <taxon>Gunneridae</taxon>
        <taxon>Pentapetalae</taxon>
        <taxon>Caryophyllales</taxon>
        <taxon>Chenopodiaceae</taxon>
        <taxon>Chenopodioideae</taxon>
        <taxon>Anserineae</taxon>
        <taxon>Spinacia</taxon>
    </lineage>
</organism>
<protein>
    <submittedName>
        <fullName evidence="3">Uncharacterized protein</fullName>
    </submittedName>
</protein>
<dbReference type="PANTHER" id="PTHR26312">
    <property type="entry name" value="TETRATRICOPEPTIDE REPEAT PROTEIN 5"/>
    <property type="match status" value="1"/>
</dbReference>
<dbReference type="InterPro" id="IPR011990">
    <property type="entry name" value="TPR-like_helical_dom_sf"/>
</dbReference>
<feature type="compositionally biased region" description="Acidic residues" evidence="1">
    <location>
        <begin position="145"/>
        <end position="161"/>
    </location>
</feature>
<gene>
    <name evidence="3" type="primary">LOC110788168</name>
</gene>
<accession>A0A9R0IG19</accession>
<dbReference type="KEGG" id="soe:110788168"/>
<dbReference type="AlphaFoldDB" id="A0A9R0IG19"/>
<feature type="region of interest" description="Disordered" evidence="1">
    <location>
        <begin position="132"/>
        <end position="166"/>
    </location>
</feature>
<reference evidence="2" key="1">
    <citation type="journal article" date="2021" name="Nat. Commun.">
        <title>Genomic analyses provide insights into spinach domestication and the genetic basis of agronomic traits.</title>
        <authorList>
            <person name="Cai X."/>
            <person name="Sun X."/>
            <person name="Xu C."/>
            <person name="Sun H."/>
            <person name="Wang X."/>
            <person name="Ge C."/>
            <person name="Zhang Z."/>
            <person name="Wang Q."/>
            <person name="Fei Z."/>
            <person name="Jiao C."/>
            <person name="Wang Q."/>
        </authorList>
    </citation>
    <scope>NUCLEOTIDE SEQUENCE [LARGE SCALE GENOMIC DNA]</scope>
    <source>
        <strain evidence="2">cv. Varoflay</strain>
    </source>
</reference>
<proteinExistence type="predicted"/>
<dbReference type="Proteomes" id="UP000813463">
    <property type="component" value="Chromosome 6"/>
</dbReference>